<keyword evidence="8" id="KW-0413">Isomerase</keyword>
<evidence type="ECO:0000256" key="1">
    <source>
        <dbReference type="ARBA" id="ARBA00005446"/>
    </source>
</evidence>
<dbReference type="NCBIfam" id="TIGR00614">
    <property type="entry name" value="recQ_fam"/>
    <property type="match status" value="1"/>
</dbReference>
<dbReference type="PROSITE" id="PS51194">
    <property type="entry name" value="HELICASE_CTER"/>
    <property type="match status" value="1"/>
</dbReference>
<evidence type="ECO:0000313" key="15">
    <source>
        <dbReference type="EMBL" id="UWZ84896.1"/>
    </source>
</evidence>
<dbReference type="GO" id="GO:0005524">
    <property type="term" value="F:ATP binding"/>
    <property type="evidence" value="ECO:0007669"/>
    <property type="project" value="UniProtKB-KW"/>
</dbReference>
<feature type="domain" description="Helicase ATP-binding" evidence="13">
    <location>
        <begin position="32"/>
        <end position="201"/>
    </location>
</feature>
<dbReference type="GO" id="GO:0005737">
    <property type="term" value="C:cytoplasm"/>
    <property type="evidence" value="ECO:0007669"/>
    <property type="project" value="TreeGrafter"/>
</dbReference>
<accession>A0A9J7BQC7</accession>
<dbReference type="GO" id="GO:0043590">
    <property type="term" value="C:bacterial nucleoid"/>
    <property type="evidence" value="ECO:0007669"/>
    <property type="project" value="TreeGrafter"/>
</dbReference>
<evidence type="ECO:0000256" key="5">
    <source>
        <dbReference type="ARBA" id="ARBA00022806"/>
    </source>
</evidence>
<dbReference type="Gene3D" id="3.40.50.300">
    <property type="entry name" value="P-loop containing nucleotide triphosphate hydrolases"/>
    <property type="match status" value="2"/>
</dbReference>
<dbReference type="InterPro" id="IPR014001">
    <property type="entry name" value="Helicase_ATP-bd"/>
</dbReference>
<dbReference type="GO" id="GO:0016787">
    <property type="term" value="F:hydrolase activity"/>
    <property type="evidence" value="ECO:0007669"/>
    <property type="project" value="UniProtKB-KW"/>
</dbReference>
<name>A0A9J7BQC7_9BACT</name>
<comment type="similarity">
    <text evidence="1">Belongs to the helicase family. RecQ subfamily.</text>
</comment>
<dbReference type="PANTHER" id="PTHR13710:SF105">
    <property type="entry name" value="ATP-DEPENDENT DNA HELICASE Q1"/>
    <property type="match status" value="1"/>
</dbReference>
<evidence type="ECO:0000256" key="7">
    <source>
        <dbReference type="ARBA" id="ARBA00023125"/>
    </source>
</evidence>
<dbReference type="InterPro" id="IPR004589">
    <property type="entry name" value="DNA_helicase_ATP-dep_RecQ"/>
</dbReference>
<feature type="domain" description="Helicase C-terminal" evidence="14">
    <location>
        <begin position="228"/>
        <end position="374"/>
    </location>
</feature>
<keyword evidence="5 15" id="KW-0347">Helicase</keyword>
<dbReference type="AlphaFoldDB" id="A0A9J7BQC7"/>
<keyword evidence="3" id="KW-0547">Nucleotide-binding</keyword>
<dbReference type="PROSITE" id="PS51192">
    <property type="entry name" value="HELICASE_ATP_BIND_1"/>
    <property type="match status" value="1"/>
</dbReference>
<dbReference type="CDD" id="cd17920">
    <property type="entry name" value="DEXHc_RecQ"/>
    <property type="match status" value="1"/>
</dbReference>
<keyword evidence="4" id="KW-0378">Hydrolase</keyword>
<dbReference type="Proteomes" id="UP001059380">
    <property type="component" value="Chromosome"/>
</dbReference>
<dbReference type="SMART" id="SM00490">
    <property type="entry name" value="HELICc"/>
    <property type="match status" value="1"/>
</dbReference>
<evidence type="ECO:0000256" key="3">
    <source>
        <dbReference type="ARBA" id="ARBA00022741"/>
    </source>
</evidence>
<evidence type="ECO:0000259" key="14">
    <source>
        <dbReference type="PROSITE" id="PS51194"/>
    </source>
</evidence>
<dbReference type="RefSeq" id="WP_260794402.1">
    <property type="nucleotide sequence ID" value="NZ_CP093313.1"/>
</dbReference>
<evidence type="ECO:0000256" key="10">
    <source>
        <dbReference type="ARBA" id="ARBA00034808"/>
    </source>
</evidence>
<sequence length="489" mass="54531">MSKTNRNVIDIAGAARKLLGFQSLRPGQHDAIQSLLEGRDTVLVQPTGSGKSAVYQIAGALLEGATVIVSPLIALQKDQADAIEASRLEATAVVNSTLSASEQREVLDRIEQGKVQYIFLAPEQLRKPETIERLRAANVSLIAIDEAHCISQWGHDFRPDYLGLCQVIEALDHPLVLAMTATASREVRGEIIERLGLQNPRVFVHGFDRPNISLRVDLFSNKDEKCASLLRRVEFAEKPGIVYVSTHKHAEDIAADLQRMGVDALCYHGGLKAKQREEIQNKFMNGEVPVIVATNAFGMGVDKPDIRFVFHADVSDSLDAYYQEIGRAGRDGEEAEAVLFYRPQDISAQQFKTGPAHVDSEGLESVYNTLIAMRGPMTRDEIVLETGINARKLVGLLHRLEETEAIRHLDNGDYEATSSRPLSQVIEAAAENQKFQKDLRKQRLQKMQSYAEWRSCRREYLLRYFGDDYAGPCGNCDRCEELRLMPKAA</sequence>
<gene>
    <name evidence="15" type="ORF">MOP44_02905</name>
</gene>
<dbReference type="PANTHER" id="PTHR13710">
    <property type="entry name" value="DNA HELICASE RECQ FAMILY MEMBER"/>
    <property type="match status" value="1"/>
</dbReference>
<dbReference type="InterPro" id="IPR001650">
    <property type="entry name" value="Helicase_C-like"/>
</dbReference>
<dbReference type="Pfam" id="PF16124">
    <property type="entry name" value="RecQ_Zn_bind"/>
    <property type="match status" value="1"/>
</dbReference>
<dbReference type="GO" id="GO:0030894">
    <property type="term" value="C:replisome"/>
    <property type="evidence" value="ECO:0007669"/>
    <property type="project" value="TreeGrafter"/>
</dbReference>
<keyword evidence="6" id="KW-0067">ATP-binding</keyword>
<evidence type="ECO:0000256" key="4">
    <source>
        <dbReference type="ARBA" id="ARBA00022801"/>
    </source>
</evidence>
<dbReference type="InterPro" id="IPR032284">
    <property type="entry name" value="RecQ_Zn-bd"/>
</dbReference>
<evidence type="ECO:0000256" key="8">
    <source>
        <dbReference type="ARBA" id="ARBA00023235"/>
    </source>
</evidence>
<dbReference type="Pfam" id="PF00271">
    <property type="entry name" value="Helicase_C"/>
    <property type="match status" value="1"/>
</dbReference>
<dbReference type="GO" id="GO:0003677">
    <property type="term" value="F:DNA binding"/>
    <property type="evidence" value="ECO:0007669"/>
    <property type="project" value="UniProtKB-KW"/>
</dbReference>
<dbReference type="SUPFAM" id="SSF52540">
    <property type="entry name" value="P-loop containing nucleoside triphosphate hydrolases"/>
    <property type="match status" value="1"/>
</dbReference>
<evidence type="ECO:0000313" key="16">
    <source>
        <dbReference type="Proteomes" id="UP001059380"/>
    </source>
</evidence>
<dbReference type="EMBL" id="CP093313">
    <property type="protein sequence ID" value="UWZ84896.1"/>
    <property type="molecule type" value="Genomic_DNA"/>
</dbReference>
<keyword evidence="2" id="KW-0479">Metal-binding</keyword>
<dbReference type="GO" id="GO:0046872">
    <property type="term" value="F:metal ion binding"/>
    <property type="evidence" value="ECO:0007669"/>
    <property type="project" value="UniProtKB-KW"/>
</dbReference>
<dbReference type="Pfam" id="PF00270">
    <property type="entry name" value="DEAD"/>
    <property type="match status" value="1"/>
</dbReference>
<evidence type="ECO:0000256" key="12">
    <source>
        <dbReference type="ARBA" id="ARBA00044550"/>
    </source>
</evidence>
<evidence type="ECO:0000256" key="9">
    <source>
        <dbReference type="ARBA" id="ARBA00034617"/>
    </source>
</evidence>
<dbReference type="InterPro" id="IPR011545">
    <property type="entry name" value="DEAD/DEAH_box_helicase_dom"/>
</dbReference>
<proteinExistence type="inferred from homology"/>
<evidence type="ECO:0000256" key="2">
    <source>
        <dbReference type="ARBA" id="ARBA00022723"/>
    </source>
</evidence>
<reference evidence="15" key="1">
    <citation type="submission" date="2021-04" db="EMBL/GenBank/DDBJ databases">
        <title>Phylogenetic analysis of Acidobacteriaceae.</title>
        <authorList>
            <person name="Qiu L."/>
            <person name="Zhang Q."/>
        </authorList>
    </citation>
    <scope>NUCLEOTIDE SEQUENCE</scope>
    <source>
        <strain evidence="15">DSM 25168</strain>
    </source>
</reference>
<evidence type="ECO:0000256" key="11">
    <source>
        <dbReference type="ARBA" id="ARBA00044535"/>
    </source>
</evidence>
<dbReference type="GO" id="GO:0006310">
    <property type="term" value="P:DNA recombination"/>
    <property type="evidence" value="ECO:0007669"/>
    <property type="project" value="InterPro"/>
</dbReference>
<evidence type="ECO:0000256" key="6">
    <source>
        <dbReference type="ARBA" id="ARBA00022840"/>
    </source>
</evidence>
<keyword evidence="7" id="KW-0238">DNA-binding</keyword>
<keyword evidence="16" id="KW-1185">Reference proteome</keyword>
<dbReference type="GO" id="GO:0009378">
    <property type="term" value="F:four-way junction helicase activity"/>
    <property type="evidence" value="ECO:0007669"/>
    <property type="project" value="TreeGrafter"/>
</dbReference>
<dbReference type="GO" id="GO:0006281">
    <property type="term" value="P:DNA repair"/>
    <property type="evidence" value="ECO:0007669"/>
    <property type="project" value="TreeGrafter"/>
</dbReference>
<dbReference type="InterPro" id="IPR027417">
    <property type="entry name" value="P-loop_NTPase"/>
</dbReference>
<dbReference type="EC" id="5.6.2.4" evidence="10"/>
<dbReference type="KEGG" id="orp:MOP44_02905"/>
<protein>
    <recommendedName>
        <fullName evidence="11">ATP-dependent DNA helicase RecQ</fullName>
        <ecNumber evidence="10">5.6.2.4</ecNumber>
    </recommendedName>
    <alternativeName>
        <fullName evidence="12">DNA 3'-5' helicase RecQ</fullName>
    </alternativeName>
</protein>
<comment type="catalytic activity">
    <reaction evidence="9">
        <text>Couples ATP hydrolysis with the unwinding of duplex DNA by translocating in the 3'-5' direction.</text>
        <dbReference type="EC" id="5.6.2.4"/>
    </reaction>
</comment>
<evidence type="ECO:0000259" key="13">
    <source>
        <dbReference type="PROSITE" id="PS51192"/>
    </source>
</evidence>
<dbReference type="GO" id="GO:0043138">
    <property type="term" value="F:3'-5' DNA helicase activity"/>
    <property type="evidence" value="ECO:0007669"/>
    <property type="project" value="UniProtKB-EC"/>
</dbReference>
<dbReference type="SMART" id="SM00487">
    <property type="entry name" value="DEXDc"/>
    <property type="match status" value="1"/>
</dbReference>
<organism evidence="15 16">
    <name type="scientific">Occallatibacter riparius</name>
    <dbReference type="NCBI Taxonomy" id="1002689"/>
    <lineage>
        <taxon>Bacteria</taxon>
        <taxon>Pseudomonadati</taxon>
        <taxon>Acidobacteriota</taxon>
        <taxon>Terriglobia</taxon>
        <taxon>Terriglobales</taxon>
        <taxon>Acidobacteriaceae</taxon>
        <taxon>Occallatibacter</taxon>
    </lineage>
</organism>